<evidence type="ECO:0000259" key="4">
    <source>
        <dbReference type="PROSITE" id="PS51208"/>
    </source>
</evidence>
<keyword evidence="1" id="KW-0378">Hydrolase</keyword>
<dbReference type="InterPro" id="IPR008265">
    <property type="entry name" value="Lipase_GDSL_AS"/>
</dbReference>
<gene>
    <name evidence="5" type="ORF">FZZ93_00370</name>
</gene>
<feature type="region of interest" description="Disordered" evidence="2">
    <location>
        <begin position="382"/>
        <end position="403"/>
    </location>
</feature>
<feature type="compositionally biased region" description="Basic and acidic residues" evidence="2">
    <location>
        <begin position="387"/>
        <end position="400"/>
    </location>
</feature>
<dbReference type="GO" id="GO:0016298">
    <property type="term" value="F:lipase activity"/>
    <property type="evidence" value="ECO:0007669"/>
    <property type="project" value="InterPro"/>
</dbReference>
<dbReference type="PROSITE" id="PS01098">
    <property type="entry name" value="LIPASE_GDSL_SER"/>
    <property type="match status" value="1"/>
</dbReference>
<evidence type="ECO:0000256" key="1">
    <source>
        <dbReference type="ARBA" id="ARBA00022801"/>
    </source>
</evidence>
<dbReference type="GO" id="GO:0006629">
    <property type="term" value="P:lipid metabolic process"/>
    <property type="evidence" value="ECO:0007669"/>
    <property type="project" value="InterPro"/>
</dbReference>
<keyword evidence="3" id="KW-0472">Membrane</keyword>
<feature type="domain" description="Autotransporter" evidence="4">
    <location>
        <begin position="371"/>
        <end position="649"/>
    </location>
</feature>
<comment type="caution">
    <text evidence="5">The sequence shown here is derived from an EMBL/GenBank/DDBJ whole genome shotgun (WGS) entry which is preliminary data.</text>
</comment>
<feature type="transmembrane region" description="Helical" evidence="3">
    <location>
        <begin position="21"/>
        <end position="45"/>
    </location>
</feature>
<keyword evidence="6" id="KW-1185">Reference proteome</keyword>
<dbReference type="InterPro" id="IPR051058">
    <property type="entry name" value="GDSL_Est/Lipase"/>
</dbReference>
<dbReference type="InterPro" id="IPR006315">
    <property type="entry name" value="OM_autotransptr_brl_dom"/>
</dbReference>
<dbReference type="Proteomes" id="UP000324260">
    <property type="component" value="Unassembled WGS sequence"/>
</dbReference>
<reference evidence="5 6" key="1">
    <citation type="submission" date="2019-08" db="EMBL/GenBank/DDBJ databases">
        <title>Draft Genome Sequence of Halomonas eurihalina Isolated from Preserved Hide-surface.</title>
        <authorList>
            <person name="Hussain S.A."/>
            <person name="Xu A."/>
            <person name="Sarker M."/>
            <person name="Sommers C."/>
        </authorList>
    </citation>
    <scope>NUCLEOTIDE SEQUENCE [LARGE SCALE GENOMIC DNA]</scope>
    <source>
        <strain evidence="5 6">MS1</strain>
    </source>
</reference>
<keyword evidence="3" id="KW-1133">Transmembrane helix</keyword>
<dbReference type="CDD" id="cd01847">
    <property type="entry name" value="Triacylglycerol_lipase_like"/>
    <property type="match status" value="1"/>
</dbReference>
<dbReference type="EMBL" id="VTPU01000001">
    <property type="protein sequence ID" value="TZG41153.1"/>
    <property type="molecule type" value="Genomic_DNA"/>
</dbReference>
<dbReference type="AlphaFoldDB" id="A0A5D9DCC8"/>
<dbReference type="Pfam" id="PF00657">
    <property type="entry name" value="Lipase_GDSL"/>
    <property type="match status" value="1"/>
</dbReference>
<dbReference type="SMART" id="SM00869">
    <property type="entry name" value="Autotransporter"/>
    <property type="match status" value="1"/>
</dbReference>
<sequence length="649" mass="67650">MIKGLSSATTAEITQYFALRRLTATILCAGMGVAGLMVSAPVLAYSSIYVFGDSLSDAGQFPDSELGGLNTLRFTNRLGPDHDTTPYGQVATQLLAKELGLSGVPSTSIVRDQAGLPDGTNYAVGGYTTDQILASITQEGGSVVQAGTPFDRSKDGYLVASGGMADSEALYYVNGGGNDFLNGLVTGPEGAVGAAHTLADAVNALAEAGASTIMVANLPDVGKTPAGQAAGPAQAAGTSALVKIFNDALGQRLAALDGSVDIIRLNTDGLMAEILASPGEFGFADDVALHRVCFDGTCNITPYGQGSALEDPDKLLFNDGVHPTTAGQHILGDYAYAMLAAPGVLGLAPRLAVGALDATQHGLSNELRPGAQVEGVRVFATGSATEGSEHGRRSDSRESFDGTQRGAGVGVMLPFGHGYGGVAVSQRYGEFDLDNGSDLDVEGQVFSLFARQHLGPVGVQAVASYGDFALDLDRHVRLGQSSRTLSGDPDGDGFGAEVRVDYRLTDSDSLWYTAPFMAYRHVEADIDGYREAGSAANALIVSSQDLEDRRIELGFMADRGLMDGYGLYAEAALGEHLGDDPKAAEVRLASLPGNAWRADDMERDSDHYLRVDAGWRMQLGENGMLHLGAGAETWDEVAAHFEVGASLAF</sequence>
<dbReference type="SUPFAM" id="SSF52266">
    <property type="entry name" value="SGNH hydrolase"/>
    <property type="match status" value="1"/>
</dbReference>
<dbReference type="RefSeq" id="WP_149320349.1">
    <property type="nucleotide sequence ID" value="NZ_JARWAH010000001.1"/>
</dbReference>
<protein>
    <submittedName>
        <fullName evidence="5">Autotransporter domain-containing protein</fullName>
    </submittedName>
</protein>
<dbReference type="SUPFAM" id="SSF103515">
    <property type="entry name" value="Autotransporter"/>
    <property type="match status" value="1"/>
</dbReference>
<dbReference type="PANTHER" id="PTHR45648:SF22">
    <property type="entry name" value="GDSL LIPASE_ACYLHYDROLASE FAMILY PROTEIN (AFU_ORTHOLOGUE AFUA_4G14700)"/>
    <property type="match status" value="1"/>
</dbReference>
<dbReference type="InterPro" id="IPR005546">
    <property type="entry name" value="Autotransporte_beta"/>
</dbReference>
<evidence type="ECO:0000313" key="5">
    <source>
        <dbReference type="EMBL" id="TZG41153.1"/>
    </source>
</evidence>
<dbReference type="OrthoDB" id="5292073at2"/>
<name>A0A5D9DCC8_HALER</name>
<dbReference type="InterPro" id="IPR036709">
    <property type="entry name" value="Autotransporte_beta_dom_sf"/>
</dbReference>
<dbReference type="InterPro" id="IPR036514">
    <property type="entry name" value="SGNH_hydro_sf"/>
</dbReference>
<dbReference type="PROSITE" id="PS51208">
    <property type="entry name" value="AUTOTRANSPORTER"/>
    <property type="match status" value="1"/>
</dbReference>
<dbReference type="InterPro" id="IPR001087">
    <property type="entry name" value="GDSL"/>
</dbReference>
<organism evidence="5 6">
    <name type="scientific">Halomonas eurihalina</name>
    <dbReference type="NCBI Taxonomy" id="42566"/>
    <lineage>
        <taxon>Bacteria</taxon>
        <taxon>Pseudomonadati</taxon>
        <taxon>Pseudomonadota</taxon>
        <taxon>Gammaproteobacteria</taxon>
        <taxon>Oceanospirillales</taxon>
        <taxon>Halomonadaceae</taxon>
        <taxon>Halomonas</taxon>
    </lineage>
</organism>
<evidence type="ECO:0000313" key="6">
    <source>
        <dbReference type="Proteomes" id="UP000324260"/>
    </source>
</evidence>
<accession>A0A5D9DCC8</accession>
<dbReference type="PANTHER" id="PTHR45648">
    <property type="entry name" value="GDSL LIPASE/ACYLHYDROLASE FAMILY PROTEIN (AFU_ORTHOLOGUE AFUA_4G14700)"/>
    <property type="match status" value="1"/>
</dbReference>
<dbReference type="NCBIfam" id="TIGR01414">
    <property type="entry name" value="autotrans_barl"/>
    <property type="match status" value="1"/>
</dbReference>
<evidence type="ECO:0000256" key="3">
    <source>
        <dbReference type="SAM" id="Phobius"/>
    </source>
</evidence>
<dbReference type="Pfam" id="PF03797">
    <property type="entry name" value="Autotransporter"/>
    <property type="match status" value="1"/>
</dbReference>
<dbReference type="Gene3D" id="2.40.128.130">
    <property type="entry name" value="Autotransporter beta-domain"/>
    <property type="match status" value="1"/>
</dbReference>
<proteinExistence type="predicted"/>
<evidence type="ECO:0000256" key="2">
    <source>
        <dbReference type="SAM" id="MobiDB-lite"/>
    </source>
</evidence>
<dbReference type="Gene3D" id="3.40.50.1110">
    <property type="entry name" value="SGNH hydrolase"/>
    <property type="match status" value="1"/>
</dbReference>
<keyword evidence="3" id="KW-0812">Transmembrane</keyword>
<dbReference type="GO" id="GO:0019867">
    <property type="term" value="C:outer membrane"/>
    <property type="evidence" value="ECO:0007669"/>
    <property type="project" value="InterPro"/>
</dbReference>